<protein>
    <submittedName>
        <fullName evidence="3">M61 family peptidase</fullName>
    </submittedName>
</protein>
<dbReference type="PROSITE" id="PS50106">
    <property type="entry name" value="PDZ"/>
    <property type="match status" value="1"/>
</dbReference>
<dbReference type="Gene3D" id="1.10.390.10">
    <property type="entry name" value="Neutral Protease Domain 2"/>
    <property type="match status" value="1"/>
</dbReference>
<reference evidence="3 4" key="1">
    <citation type="submission" date="2018-10" db="EMBL/GenBank/DDBJ databases">
        <authorList>
            <person name="Chen W.-M."/>
        </authorList>
    </citation>
    <scope>NUCLEOTIDE SEQUENCE [LARGE SCALE GENOMIC DNA]</scope>
    <source>
        <strain evidence="3 4">THS-13</strain>
    </source>
</reference>
<proteinExistence type="predicted"/>
<dbReference type="Pfam" id="PF05299">
    <property type="entry name" value="Peptidase_M61"/>
    <property type="match status" value="1"/>
</dbReference>
<dbReference type="EMBL" id="RJVO01000002">
    <property type="protein sequence ID" value="ROH91795.1"/>
    <property type="molecule type" value="Genomic_DNA"/>
</dbReference>
<dbReference type="Pfam" id="PF17899">
    <property type="entry name" value="Peptidase_M61_N"/>
    <property type="match status" value="1"/>
</dbReference>
<keyword evidence="1" id="KW-0732">Signal</keyword>
<dbReference type="InParanoid" id="A0A3N0VGH3"/>
<evidence type="ECO:0000259" key="2">
    <source>
        <dbReference type="PROSITE" id="PS50106"/>
    </source>
</evidence>
<dbReference type="InterPro" id="IPR024191">
    <property type="entry name" value="Peptidase_M61"/>
</dbReference>
<feature type="domain" description="PDZ" evidence="2">
    <location>
        <begin position="504"/>
        <end position="584"/>
    </location>
</feature>
<keyword evidence="4" id="KW-1185">Reference proteome</keyword>
<dbReference type="AlphaFoldDB" id="A0A3N0VGH3"/>
<dbReference type="Gene3D" id="2.60.40.3650">
    <property type="match status" value="1"/>
</dbReference>
<dbReference type="SUPFAM" id="SSF50156">
    <property type="entry name" value="PDZ domain-like"/>
    <property type="match status" value="1"/>
</dbReference>
<dbReference type="InterPro" id="IPR040756">
    <property type="entry name" value="Peptidase_M61_N"/>
</dbReference>
<dbReference type="InterPro" id="IPR001478">
    <property type="entry name" value="PDZ"/>
</dbReference>
<evidence type="ECO:0000313" key="3">
    <source>
        <dbReference type="EMBL" id="ROH91795.1"/>
    </source>
</evidence>
<evidence type="ECO:0000313" key="4">
    <source>
        <dbReference type="Proteomes" id="UP000282106"/>
    </source>
</evidence>
<dbReference type="Proteomes" id="UP000282106">
    <property type="component" value="Unassembled WGS sequence"/>
</dbReference>
<dbReference type="PIRSF" id="PIRSF016493">
    <property type="entry name" value="Glycyl_aminpptds"/>
    <property type="match status" value="1"/>
</dbReference>
<sequence>MNRSPLPRLALLFTAYTGSLFAAPAPIQLQVDVSDTQRRLFRVEETIPVQAGPLSLLYPEWLPGNHAPRGPIEALAGLRIEGGGQALAWTRDPLDMYRFRLLVPDGVSELKVRFDYATPMLREQGRIVATPEMIGLQWNTVLLYPEGAARELRVEPSIRLPTGWQQASALPARDREGDLVRFANVDLDTLIDSPLFAGRYFRQYTLDAGARPVYLNMVADAPYQLDAKPEQLAAHARLVREADALFRSRHFERYDFLFALSDAFSGIGLEHHRSSENALPPNYFSDWDKAGAGRSLLPHEYVHSWNGKFRRPADQVVANHNTPLQNSLLWVYEGQTTYWGNVLAARSGLWSADFAREALAQLVATQALARPGRLWRPLIDTTNQPILTPRRPLSWPGWQRGEDYYTEGALIWLDVDTRLRELSREKKSLDDFAAGFFGVEDGRVEALPYSFEDVVAALNRIAPYDWAGFLKDKLHRSSEDAPLDGLARAGWKLSFAPEPTAFVKSNEERNKNKDFSWSLGVVVGKDGALEDVLWGSPAFAAGLSKGDTLLSVNGRSYSADLLRQALIDAQKNTQPIELILKNLDRWRTVRIDYREGPRYPRLERLAGTPDRLSAILRPRAN</sequence>
<dbReference type="RefSeq" id="WP_123210839.1">
    <property type="nucleotide sequence ID" value="NZ_RJVO01000002.1"/>
</dbReference>
<evidence type="ECO:0000256" key="1">
    <source>
        <dbReference type="SAM" id="SignalP"/>
    </source>
</evidence>
<feature type="chain" id="PRO_5018194098" evidence="1">
    <location>
        <begin position="23"/>
        <end position="621"/>
    </location>
</feature>
<organism evidence="3 4">
    <name type="scientific">Stagnimonas aquatica</name>
    <dbReference type="NCBI Taxonomy" id="2689987"/>
    <lineage>
        <taxon>Bacteria</taxon>
        <taxon>Pseudomonadati</taxon>
        <taxon>Pseudomonadota</taxon>
        <taxon>Gammaproteobacteria</taxon>
        <taxon>Nevskiales</taxon>
        <taxon>Nevskiaceae</taxon>
        <taxon>Stagnimonas</taxon>
    </lineage>
</organism>
<feature type="signal peptide" evidence="1">
    <location>
        <begin position="1"/>
        <end position="22"/>
    </location>
</feature>
<dbReference type="InterPro" id="IPR007963">
    <property type="entry name" value="Peptidase_M61_catalytic"/>
</dbReference>
<dbReference type="InterPro" id="IPR027268">
    <property type="entry name" value="Peptidase_M4/M1_CTD_sf"/>
</dbReference>
<dbReference type="InterPro" id="IPR036034">
    <property type="entry name" value="PDZ_sf"/>
</dbReference>
<comment type="caution">
    <text evidence="3">The sequence shown here is derived from an EMBL/GenBank/DDBJ whole genome shotgun (WGS) entry which is preliminary data.</text>
</comment>
<gene>
    <name evidence="3" type="ORF">ED208_05270</name>
</gene>
<dbReference type="Gene3D" id="2.30.42.10">
    <property type="match status" value="1"/>
</dbReference>
<name>A0A3N0VGH3_9GAMM</name>
<accession>A0A3N0VGH3</accession>